<dbReference type="InterPro" id="IPR000595">
    <property type="entry name" value="cNMP-bd_dom"/>
</dbReference>
<keyword evidence="1" id="KW-0805">Transcription regulation</keyword>
<reference evidence="6 7" key="1">
    <citation type="submission" date="2019-11" db="EMBL/GenBank/DDBJ databases">
        <authorList>
            <person name="Lang L."/>
        </authorList>
    </citation>
    <scope>NUCLEOTIDE SEQUENCE [LARGE SCALE GENOMIC DNA]</scope>
    <source>
        <strain evidence="6 7">YIM 132242</strain>
    </source>
</reference>
<dbReference type="InterPro" id="IPR014710">
    <property type="entry name" value="RmlC-like_jellyroll"/>
</dbReference>
<organism evidence="6 7">
    <name type="scientific">Paracoccus lichenicola</name>
    <dbReference type="NCBI Taxonomy" id="2665644"/>
    <lineage>
        <taxon>Bacteria</taxon>
        <taxon>Pseudomonadati</taxon>
        <taxon>Pseudomonadota</taxon>
        <taxon>Alphaproteobacteria</taxon>
        <taxon>Rhodobacterales</taxon>
        <taxon>Paracoccaceae</taxon>
        <taxon>Paracoccus</taxon>
    </lineage>
</organism>
<dbReference type="Gene3D" id="2.60.120.10">
    <property type="entry name" value="Jelly Rolls"/>
    <property type="match status" value="1"/>
</dbReference>
<evidence type="ECO:0000256" key="1">
    <source>
        <dbReference type="ARBA" id="ARBA00023015"/>
    </source>
</evidence>
<dbReference type="Proteomes" id="UP000481417">
    <property type="component" value="Unassembled WGS sequence"/>
</dbReference>
<dbReference type="GO" id="GO:0005829">
    <property type="term" value="C:cytosol"/>
    <property type="evidence" value="ECO:0007669"/>
    <property type="project" value="TreeGrafter"/>
</dbReference>
<gene>
    <name evidence="6" type="ORF">GIY56_16450</name>
</gene>
<evidence type="ECO:0000259" key="5">
    <source>
        <dbReference type="PROSITE" id="PS51063"/>
    </source>
</evidence>
<dbReference type="AlphaFoldDB" id="A0A6L6HUD1"/>
<dbReference type="Pfam" id="PF00027">
    <property type="entry name" value="cNMP_binding"/>
    <property type="match status" value="1"/>
</dbReference>
<keyword evidence="3" id="KW-0804">Transcription</keyword>
<evidence type="ECO:0000313" key="7">
    <source>
        <dbReference type="Proteomes" id="UP000481417"/>
    </source>
</evidence>
<keyword evidence="2" id="KW-0238">DNA-binding</keyword>
<dbReference type="SMART" id="SM00419">
    <property type="entry name" value="HTH_CRP"/>
    <property type="match status" value="1"/>
</dbReference>
<dbReference type="CDD" id="cd00038">
    <property type="entry name" value="CAP_ED"/>
    <property type="match status" value="1"/>
</dbReference>
<comment type="caution">
    <text evidence="6">The sequence shown here is derived from an EMBL/GenBank/DDBJ whole genome shotgun (WGS) entry which is preliminary data.</text>
</comment>
<dbReference type="InterPro" id="IPR036388">
    <property type="entry name" value="WH-like_DNA-bd_sf"/>
</dbReference>
<feature type="domain" description="HTH crp-type" evidence="5">
    <location>
        <begin position="147"/>
        <end position="220"/>
    </location>
</feature>
<accession>A0A6L6HUD1</accession>
<dbReference type="Gene3D" id="1.10.10.10">
    <property type="entry name" value="Winged helix-like DNA-binding domain superfamily/Winged helix DNA-binding domain"/>
    <property type="match status" value="1"/>
</dbReference>
<dbReference type="SMART" id="SM00100">
    <property type="entry name" value="cNMP"/>
    <property type="match status" value="1"/>
</dbReference>
<name>A0A6L6HUD1_9RHOB</name>
<dbReference type="PANTHER" id="PTHR24567">
    <property type="entry name" value="CRP FAMILY TRANSCRIPTIONAL REGULATORY PROTEIN"/>
    <property type="match status" value="1"/>
</dbReference>
<dbReference type="GO" id="GO:0003677">
    <property type="term" value="F:DNA binding"/>
    <property type="evidence" value="ECO:0007669"/>
    <property type="project" value="UniProtKB-KW"/>
</dbReference>
<feature type="domain" description="Cyclic nucleotide-binding" evidence="4">
    <location>
        <begin position="13"/>
        <end position="99"/>
    </location>
</feature>
<dbReference type="EMBL" id="WMBT01000018">
    <property type="protein sequence ID" value="MTE01882.1"/>
    <property type="molecule type" value="Genomic_DNA"/>
</dbReference>
<dbReference type="InterPro" id="IPR036390">
    <property type="entry name" value="WH_DNA-bd_sf"/>
</dbReference>
<dbReference type="CDD" id="cd00092">
    <property type="entry name" value="HTH_CRP"/>
    <property type="match status" value="1"/>
</dbReference>
<evidence type="ECO:0000256" key="2">
    <source>
        <dbReference type="ARBA" id="ARBA00023125"/>
    </source>
</evidence>
<dbReference type="PRINTS" id="PR00034">
    <property type="entry name" value="HTHCRP"/>
</dbReference>
<dbReference type="GO" id="GO:0003700">
    <property type="term" value="F:DNA-binding transcription factor activity"/>
    <property type="evidence" value="ECO:0007669"/>
    <property type="project" value="TreeGrafter"/>
</dbReference>
<protein>
    <submittedName>
        <fullName evidence="6">Helix-turn-helix domain-containing protein</fullName>
    </submittedName>
</protein>
<dbReference type="PROSITE" id="PS50042">
    <property type="entry name" value="CNMP_BINDING_3"/>
    <property type="match status" value="1"/>
</dbReference>
<sequence length="230" mass="25257">MAIDISLVRNLPLFRQMDPAALARLMTRATTRRVVPGDIVFEQGAQAVAFYLLLHGRLKVSQVTSDGQQVMVRVVHPGDLFGFARALARPDYPGTARAAVESIVVSWPMADWDAVVENNPRLAINAMQTIGQRLDEAHTRLREMSTQEVERRVAHAVLRLAEKAGRVESGGTRIDFPITRQDIAEMTGTTLHTVSRLLSSWEGQGLVEGGRQKLTVVDAAGLARIADPED</sequence>
<dbReference type="InterPro" id="IPR012318">
    <property type="entry name" value="HTH_CRP"/>
</dbReference>
<dbReference type="InterPro" id="IPR050397">
    <property type="entry name" value="Env_Response_Regulators"/>
</dbReference>
<dbReference type="SUPFAM" id="SSF46785">
    <property type="entry name" value="Winged helix' DNA-binding domain"/>
    <property type="match status" value="1"/>
</dbReference>
<dbReference type="Pfam" id="PF13545">
    <property type="entry name" value="HTH_Crp_2"/>
    <property type="match status" value="1"/>
</dbReference>
<keyword evidence="7" id="KW-1185">Reference proteome</keyword>
<proteinExistence type="predicted"/>
<evidence type="ECO:0000256" key="3">
    <source>
        <dbReference type="ARBA" id="ARBA00023163"/>
    </source>
</evidence>
<dbReference type="PROSITE" id="PS51063">
    <property type="entry name" value="HTH_CRP_2"/>
    <property type="match status" value="1"/>
</dbReference>
<evidence type="ECO:0000259" key="4">
    <source>
        <dbReference type="PROSITE" id="PS50042"/>
    </source>
</evidence>
<dbReference type="InterPro" id="IPR018490">
    <property type="entry name" value="cNMP-bd_dom_sf"/>
</dbReference>
<dbReference type="PANTHER" id="PTHR24567:SF28">
    <property type="entry name" value="LISTERIOLYSIN REGULATORY PROTEIN"/>
    <property type="match status" value="1"/>
</dbReference>
<dbReference type="SUPFAM" id="SSF51206">
    <property type="entry name" value="cAMP-binding domain-like"/>
    <property type="match status" value="1"/>
</dbReference>
<evidence type="ECO:0000313" key="6">
    <source>
        <dbReference type="EMBL" id="MTE01882.1"/>
    </source>
</evidence>